<feature type="domain" description="PHD-type" evidence="12">
    <location>
        <begin position="145"/>
        <end position="194"/>
    </location>
</feature>
<dbReference type="AlphaFoldDB" id="A0A1I8FCT7"/>
<feature type="site" description="Histone H3K4me3 binding" evidence="8">
    <location>
        <position position="158"/>
    </location>
</feature>
<evidence type="ECO:0000259" key="12">
    <source>
        <dbReference type="PROSITE" id="PS50016"/>
    </source>
</evidence>
<feature type="binding site" evidence="9">
    <location>
        <position position="161"/>
    </location>
    <ligand>
        <name>Zn(2+)</name>
        <dbReference type="ChEBI" id="CHEBI:29105"/>
        <label>2</label>
    </ligand>
</feature>
<dbReference type="Gene3D" id="3.30.40.10">
    <property type="entry name" value="Zinc/RING finger domain, C3HC4 (zinc finger)"/>
    <property type="match status" value="1"/>
</dbReference>
<dbReference type="GO" id="GO:0006355">
    <property type="term" value="P:regulation of DNA-templated transcription"/>
    <property type="evidence" value="ECO:0007669"/>
    <property type="project" value="TreeGrafter"/>
</dbReference>
<evidence type="ECO:0000256" key="1">
    <source>
        <dbReference type="ARBA" id="ARBA00004123"/>
    </source>
</evidence>
<dbReference type="CDD" id="cd08544">
    <property type="entry name" value="Reeler"/>
    <property type="match status" value="1"/>
</dbReference>
<evidence type="ECO:0000256" key="11">
    <source>
        <dbReference type="SAM" id="MobiDB-lite"/>
    </source>
</evidence>
<evidence type="ECO:0000313" key="14">
    <source>
        <dbReference type="WBParaSite" id="maker-unitig_28820-snap-gene-0.2-mRNA-1"/>
    </source>
</evidence>
<comment type="similarity">
    <text evidence="2">Belongs to the ING family.</text>
</comment>
<feature type="site" description="Histone H3K4me3 binding" evidence="8">
    <location>
        <position position="162"/>
    </location>
</feature>
<dbReference type="Proteomes" id="UP000095280">
    <property type="component" value="Unplaced"/>
</dbReference>
<keyword evidence="13" id="KW-1185">Reference proteome</keyword>
<dbReference type="InterPro" id="IPR019787">
    <property type="entry name" value="Znf_PHD-finger"/>
</dbReference>
<dbReference type="GO" id="GO:0008270">
    <property type="term" value="F:zinc ion binding"/>
    <property type="evidence" value="ECO:0007669"/>
    <property type="project" value="UniProtKB-KW"/>
</dbReference>
<keyword evidence="6" id="KW-0156">Chromatin regulator</keyword>
<accession>A0A1I8FCT7</accession>
<sequence length="474" mass="51040">VQLAMQTYEMVDRHIRRLDTDLARFEAELKERANRAAKGGGAAGVGASGGGGGADAVDGGDDGAGEPSGARRGRKRRQRADADNGADAASGRKSIKLEAGTAASTADDAASQLPPSGLPITAALTLTLTNNPAEVLDMPVDPNEPTYCICHQVSYGDMIGCDNVDCPIEWFHFNCVGLSTKPKGKWFCPKCQDARKHKKCALVSLTHSVLLVSDSQAFTCRLHFLTARRTTGAATWWPMHGFQPQTSAPPYELTFSPDRYSPGQTVQVTLRGTSGQSFLGFALAARRVSDDTEELVGGFEVPTGAVGGFWYSQNASLPNCLTHGGLPQSEITARWTAPPRSCADRVQSSEDPPLPATDDWRVVPNPLEGACAPKFSAACGLRPCAIPRTARFLVKFLYLEAEKPPAAVVLHAVGKLRVFGWLSDDDKMTPMQNKYIELLDTGRIRCDFTLPWTVNISTYLNPRQSSEPLCASQL</sequence>
<feature type="site" description="Histone H3K4me3 binding" evidence="8">
    <location>
        <position position="170"/>
    </location>
</feature>
<evidence type="ECO:0000256" key="6">
    <source>
        <dbReference type="ARBA" id="ARBA00022853"/>
    </source>
</evidence>
<evidence type="ECO:0000256" key="4">
    <source>
        <dbReference type="ARBA" id="ARBA00022771"/>
    </source>
</evidence>
<feature type="binding site" evidence="9">
    <location>
        <position position="191"/>
    </location>
    <ligand>
        <name>Zn(2+)</name>
        <dbReference type="ChEBI" id="CHEBI:29105"/>
        <label>2</label>
    </ligand>
</feature>
<evidence type="ECO:0000256" key="2">
    <source>
        <dbReference type="ARBA" id="ARBA00010210"/>
    </source>
</evidence>
<dbReference type="CDD" id="cd15586">
    <property type="entry name" value="PHD_ING4_5"/>
    <property type="match status" value="1"/>
</dbReference>
<dbReference type="InterPro" id="IPR011011">
    <property type="entry name" value="Znf_FYVE_PHD"/>
</dbReference>
<dbReference type="InterPro" id="IPR019786">
    <property type="entry name" value="Zinc_finger_PHD-type_CS"/>
</dbReference>
<dbReference type="PANTHER" id="PTHR10333:SF42">
    <property type="entry name" value="INHIBITOR OF GROWTH PROTEIN 5"/>
    <property type="match status" value="1"/>
</dbReference>
<dbReference type="Pfam" id="PF02014">
    <property type="entry name" value="Reeler"/>
    <property type="match status" value="1"/>
</dbReference>
<reference evidence="14" key="1">
    <citation type="submission" date="2016-11" db="UniProtKB">
        <authorList>
            <consortium name="WormBaseParasite"/>
        </authorList>
    </citation>
    <scope>IDENTIFICATION</scope>
</reference>
<proteinExistence type="inferred from homology"/>
<comment type="subcellular location">
    <subcellularLocation>
        <location evidence="1">Nucleus</location>
    </subcellularLocation>
</comment>
<keyword evidence="3 9" id="KW-0479">Metal-binding</keyword>
<evidence type="ECO:0000313" key="13">
    <source>
        <dbReference type="Proteomes" id="UP000095280"/>
    </source>
</evidence>
<dbReference type="FunFam" id="3.30.40.10:FF:000016">
    <property type="entry name" value="Inhibitor of growth protein"/>
    <property type="match status" value="1"/>
</dbReference>
<dbReference type="PROSITE" id="PS01359">
    <property type="entry name" value="ZF_PHD_1"/>
    <property type="match status" value="1"/>
</dbReference>
<feature type="region of interest" description="Disordered" evidence="11">
    <location>
        <begin position="34"/>
        <end position="95"/>
    </location>
</feature>
<dbReference type="InterPro" id="IPR001965">
    <property type="entry name" value="Znf_PHD"/>
</dbReference>
<feature type="binding site" evidence="9">
    <location>
        <position position="166"/>
    </location>
    <ligand>
        <name>Zn(2+)</name>
        <dbReference type="ChEBI" id="CHEBI:29105"/>
        <label>2</label>
    </ligand>
</feature>
<dbReference type="InterPro" id="IPR002861">
    <property type="entry name" value="Reeler_dom"/>
</dbReference>
<dbReference type="Gene3D" id="6.10.140.1740">
    <property type="match status" value="1"/>
</dbReference>
<feature type="compositionally biased region" description="Gly residues" evidence="11">
    <location>
        <begin position="38"/>
        <end position="54"/>
    </location>
</feature>
<feature type="binding site" evidence="9">
    <location>
        <position position="172"/>
    </location>
    <ligand>
        <name>Zn(2+)</name>
        <dbReference type="ChEBI" id="CHEBI:29105"/>
        <label>1</label>
    </ligand>
</feature>
<feature type="binding site" evidence="9">
    <location>
        <position position="188"/>
    </location>
    <ligand>
        <name>Zn(2+)</name>
        <dbReference type="ChEBI" id="CHEBI:29105"/>
        <label>2</label>
    </ligand>
</feature>
<protein>
    <submittedName>
        <fullName evidence="14">PHD-type domain-containing protein</fullName>
    </submittedName>
</protein>
<dbReference type="InterPro" id="IPR042307">
    <property type="entry name" value="Reeler_sf"/>
</dbReference>
<dbReference type="Gene3D" id="2.60.40.4060">
    <property type="entry name" value="Reeler domain"/>
    <property type="match status" value="1"/>
</dbReference>
<dbReference type="SMART" id="SM00249">
    <property type="entry name" value="PHD"/>
    <property type="match status" value="1"/>
</dbReference>
<dbReference type="PROSITE" id="PS50016">
    <property type="entry name" value="ZF_PHD_2"/>
    <property type="match status" value="1"/>
</dbReference>
<dbReference type="SUPFAM" id="SSF57903">
    <property type="entry name" value="FYVE/PHD zinc finger"/>
    <property type="match status" value="1"/>
</dbReference>
<feature type="binding site" evidence="9">
    <location>
        <position position="150"/>
    </location>
    <ligand>
        <name>Zn(2+)</name>
        <dbReference type="ChEBI" id="CHEBI:29105"/>
        <label>1</label>
    </ligand>
</feature>
<evidence type="ECO:0000256" key="9">
    <source>
        <dbReference type="PIRSR" id="PIRSR628651-51"/>
    </source>
</evidence>
<dbReference type="InterPro" id="IPR013083">
    <property type="entry name" value="Znf_RING/FYVE/PHD"/>
</dbReference>
<keyword evidence="4 10" id="KW-0863">Zinc-finger</keyword>
<organism evidence="13 14">
    <name type="scientific">Macrostomum lignano</name>
    <dbReference type="NCBI Taxonomy" id="282301"/>
    <lineage>
        <taxon>Eukaryota</taxon>
        <taxon>Metazoa</taxon>
        <taxon>Spiralia</taxon>
        <taxon>Lophotrochozoa</taxon>
        <taxon>Platyhelminthes</taxon>
        <taxon>Rhabditophora</taxon>
        <taxon>Macrostomorpha</taxon>
        <taxon>Macrostomida</taxon>
        <taxon>Macrostomidae</taxon>
        <taxon>Macrostomum</taxon>
    </lineage>
</organism>
<evidence type="ECO:0000256" key="8">
    <source>
        <dbReference type="PIRSR" id="PIRSR628651-50"/>
    </source>
</evidence>
<evidence type="ECO:0000256" key="10">
    <source>
        <dbReference type="PROSITE-ProRule" id="PRU00146"/>
    </source>
</evidence>
<keyword evidence="5 9" id="KW-0862">Zinc</keyword>
<dbReference type="GO" id="GO:0006325">
    <property type="term" value="P:chromatin organization"/>
    <property type="evidence" value="ECO:0007669"/>
    <property type="project" value="UniProtKB-KW"/>
</dbReference>
<dbReference type="PANTHER" id="PTHR10333">
    <property type="entry name" value="INHIBITOR OF GROWTH PROTEIN"/>
    <property type="match status" value="1"/>
</dbReference>
<keyword evidence="7" id="KW-0539">Nucleus</keyword>
<evidence type="ECO:0000256" key="7">
    <source>
        <dbReference type="ARBA" id="ARBA00023242"/>
    </source>
</evidence>
<feature type="binding site" evidence="9">
    <location>
        <position position="175"/>
    </location>
    <ligand>
        <name>Zn(2+)</name>
        <dbReference type="ChEBI" id="CHEBI:29105"/>
        <label>1</label>
    </ligand>
</feature>
<feature type="site" description="Histone H3K4me3 binding" evidence="8">
    <location>
        <position position="147"/>
    </location>
</feature>
<dbReference type="InterPro" id="IPR028651">
    <property type="entry name" value="ING_fam"/>
</dbReference>
<dbReference type="WBParaSite" id="maker-unitig_28820-snap-gene-0.2-mRNA-1">
    <property type="protein sequence ID" value="maker-unitig_28820-snap-gene-0.2-mRNA-1"/>
    <property type="gene ID" value="maker-unitig_28820-snap-gene-0.2"/>
</dbReference>
<feature type="binding site" evidence="9">
    <location>
        <position position="148"/>
    </location>
    <ligand>
        <name>Zn(2+)</name>
        <dbReference type="ChEBI" id="CHEBI:29105"/>
        <label>1</label>
    </ligand>
</feature>
<name>A0A1I8FCT7_9PLAT</name>
<evidence type="ECO:0000256" key="5">
    <source>
        <dbReference type="ARBA" id="ARBA00022833"/>
    </source>
</evidence>
<evidence type="ECO:0000256" key="3">
    <source>
        <dbReference type="ARBA" id="ARBA00022723"/>
    </source>
</evidence>
<dbReference type="GO" id="GO:0005634">
    <property type="term" value="C:nucleus"/>
    <property type="evidence" value="ECO:0007669"/>
    <property type="project" value="UniProtKB-SubCell"/>
</dbReference>